<evidence type="ECO:0000259" key="1">
    <source>
        <dbReference type="PROSITE" id="PS51819"/>
    </source>
</evidence>
<dbReference type="InterPro" id="IPR037523">
    <property type="entry name" value="VOC_core"/>
</dbReference>
<evidence type="ECO:0000313" key="2">
    <source>
        <dbReference type="EMBL" id="OXC75519.1"/>
    </source>
</evidence>
<comment type="caution">
    <text evidence="2">The sequence shown here is derived from an EMBL/GenBank/DDBJ whole genome shotgun (WGS) entry which is preliminary data.</text>
</comment>
<name>A0A226WXE0_CABSO</name>
<dbReference type="InterPro" id="IPR029068">
    <property type="entry name" value="Glyas_Bleomycin-R_OHBP_Dase"/>
</dbReference>
<dbReference type="Pfam" id="PF00903">
    <property type="entry name" value="Glyoxalase"/>
    <property type="match status" value="1"/>
</dbReference>
<dbReference type="AlphaFoldDB" id="A0A226WXE0"/>
<dbReference type="InterPro" id="IPR004360">
    <property type="entry name" value="Glyas_Fos-R_dOase_dom"/>
</dbReference>
<proteinExistence type="predicted"/>
<dbReference type="Gene3D" id="3.30.720.120">
    <property type="match status" value="1"/>
</dbReference>
<protein>
    <recommendedName>
        <fullName evidence="1">VOC domain-containing protein</fullName>
    </recommendedName>
</protein>
<dbReference type="Gene3D" id="3.30.720.110">
    <property type="match status" value="1"/>
</dbReference>
<sequence length="158" mass="17005">MDSTSAPGQLTAASLLDSRPLTRLRPIDPLRANTMTNPNFIILYVDNPSVSAEFYAGLLGKTPVESSPTFAMFILESGLKLGLWSKHTVEPASAAAGGGGGELGFPVNNNDTVHSLFAEWVKRGLEIIQRPTEMDFGFTFVALDPDGHRLRVFSPSGQ</sequence>
<dbReference type="Proteomes" id="UP000214720">
    <property type="component" value="Unassembled WGS sequence"/>
</dbReference>
<dbReference type="SUPFAM" id="SSF54593">
    <property type="entry name" value="Glyoxalase/Bleomycin resistance protein/Dihydroxybiphenyl dioxygenase"/>
    <property type="match status" value="1"/>
</dbReference>
<reference evidence="3" key="1">
    <citation type="submission" date="2017-01" db="EMBL/GenBank/DDBJ databases">
        <title>Genome Analysis of Deinococcus marmoris KOPRI26562.</title>
        <authorList>
            <person name="Kim J.H."/>
            <person name="Oh H.-M."/>
        </authorList>
    </citation>
    <scope>NUCLEOTIDE SEQUENCE [LARGE SCALE GENOMIC DNA]</scope>
    <source>
        <strain evidence="3">PAMC 26633</strain>
    </source>
</reference>
<gene>
    <name evidence="2" type="ORF">BSU04_26560</name>
</gene>
<accession>A0A226WXE0</accession>
<dbReference type="EMBL" id="MTHB01000170">
    <property type="protein sequence ID" value="OXC75519.1"/>
    <property type="molecule type" value="Genomic_DNA"/>
</dbReference>
<evidence type="ECO:0000313" key="3">
    <source>
        <dbReference type="Proteomes" id="UP000214720"/>
    </source>
</evidence>
<organism evidence="2 3">
    <name type="scientific">Caballeronia sordidicola</name>
    <name type="common">Burkholderia sordidicola</name>
    <dbReference type="NCBI Taxonomy" id="196367"/>
    <lineage>
        <taxon>Bacteria</taxon>
        <taxon>Pseudomonadati</taxon>
        <taxon>Pseudomonadota</taxon>
        <taxon>Betaproteobacteria</taxon>
        <taxon>Burkholderiales</taxon>
        <taxon>Burkholderiaceae</taxon>
        <taxon>Caballeronia</taxon>
    </lineage>
</organism>
<dbReference type="PROSITE" id="PS51819">
    <property type="entry name" value="VOC"/>
    <property type="match status" value="1"/>
</dbReference>
<feature type="domain" description="VOC" evidence="1">
    <location>
        <begin position="37"/>
        <end position="155"/>
    </location>
</feature>